<proteinExistence type="inferred from homology"/>
<keyword evidence="3" id="KW-0040">ANK repeat</keyword>
<dbReference type="Pfam" id="PF05057">
    <property type="entry name" value="DUF676"/>
    <property type="match status" value="1"/>
</dbReference>
<dbReference type="PROSITE" id="PS50088">
    <property type="entry name" value="ANK_REPEAT"/>
    <property type="match status" value="1"/>
</dbReference>
<gene>
    <name evidence="7" type="ORF">W97_02700</name>
</gene>
<dbReference type="PANTHER" id="PTHR10039">
    <property type="entry name" value="AMELOGENIN"/>
    <property type="match status" value="1"/>
</dbReference>
<evidence type="ECO:0000256" key="3">
    <source>
        <dbReference type="PROSITE-ProRule" id="PRU00023"/>
    </source>
</evidence>
<evidence type="ECO:0000256" key="1">
    <source>
        <dbReference type="ARBA" id="ARBA00007920"/>
    </source>
</evidence>
<organism evidence="7 8">
    <name type="scientific">Coniosporium apollinis (strain CBS 100218)</name>
    <name type="common">Rock-inhabiting black yeast</name>
    <dbReference type="NCBI Taxonomy" id="1168221"/>
    <lineage>
        <taxon>Eukaryota</taxon>
        <taxon>Fungi</taxon>
        <taxon>Dikarya</taxon>
        <taxon>Ascomycota</taxon>
        <taxon>Pezizomycotina</taxon>
        <taxon>Dothideomycetes</taxon>
        <taxon>Dothideomycetes incertae sedis</taxon>
        <taxon>Coniosporium</taxon>
    </lineage>
</organism>
<dbReference type="Pfam" id="PF00023">
    <property type="entry name" value="Ank"/>
    <property type="match status" value="1"/>
</dbReference>
<evidence type="ECO:0000313" key="7">
    <source>
        <dbReference type="EMBL" id="EON63472.1"/>
    </source>
</evidence>
<evidence type="ECO:0000259" key="6">
    <source>
        <dbReference type="Pfam" id="PF24883"/>
    </source>
</evidence>
<dbReference type="eggNOG" id="KOG4177">
    <property type="taxonomic scope" value="Eukaryota"/>
</dbReference>
<dbReference type="Gene3D" id="3.40.50.1820">
    <property type="entry name" value="alpha/beta hydrolase"/>
    <property type="match status" value="1"/>
</dbReference>
<dbReference type="eggNOG" id="KOG2029">
    <property type="taxonomic scope" value="Eukaryota"/>
</dbReference>
<feature type="compositionally biased region" description="Polar residues" evidence="4">
    <location>
        <begin position="28"/>
        <end position="42"/>
    </location>
</feature>
<feature type="domain" description="Nephrocystin 3-like N-terminal" evidence="6">
    <location>
        <begin position="378"/>
        <end position="557"/>
    </location>
</feature>
<protein>
    <submittedName>
        <fullName evidence="7">Uncharacterized protein</fullName>
    </submittedName>
</protein>
<dbReference type="InterPro" id="IPR056884">
    <property type="entry name" value="NPHP3-like_N"/>
</dbReference>
<dbReference type="Pfam" id="PF24883">
    <property type="entry name" value="NPHP3_N"/>
    <property type="match status" value="1"/>
</dbReference>
<dbReference type="PANTHER" id="PTHR10039:SF5">
    <property type="entry name" value="NACHT DOMAIN-CONTAINING PROTEIN"/>
    <property type="match status" value="1"/>
</dbReference>
<feature type="region of interest" description="Disordered" evidence="4">
    <location>
        <begin position="1"/>
        <end position="44"/>
    </location>
</feature>
<accession>R7YNK0</accession>
<feature type="domain" description="DUF676" evidence="5">
    <location>
        <begin position="91"/>
        <end position="223"/>
    </location>
</feature>
<evidence type="ECO:0000313" key="8">
    <source>
        <dbReference type="Proteomes" id="UP000016924"/>
    </source>
</evidence>
<dbReference type="SUPFAM" id="SSF53474">
    <property type="entry name" value="alpha/beta-Hydrolases"/>
    <property type="match status" value="1"/>
</dbReference>
<dbReference type="HOGENOM" id="CLU_000288_34_1_1"/>
<sequence>MPRKLRNPFRRKPVPQSNSVDNSVPGEQPNQTIEGSNQSQLVPYNEENAPLSIAFSASDPAQEPRPSVQSSSLGLNVLYEPPRTIDPIADIVFVHGLTGGSYTTWRHERTGLYWPQELLGKDLGDARIFSFGYDADVVNFWNPASSNRVGNHAENLLGSLSRIRGRTESEHRKIIFVAHSLGGLVIENALSISRGSAEKHIKSIEQHTIAIAFLGTPHHGSDLAAWGTFGTKLSRIAARPNSAIIEVLQPGSEMLAVIQQGFHSILRIRKDEGAEIAVTCFFEELPLRAVGEVVPKHSAIIPGYSSYGIHANHEDMTKFANASDKGYDDVFGEVFRWVKALRTPVGQLGQHLQEYLKSLDHEDLNVRQENVKDALTKTCEWIWDSRGKLFSSWFLSSGGLLWISGKPGSGKSTIMKYLSFSHERFHELARQTQGRPRGAQLVIATYFLDFQGSALARSVEGMMRSLLHQILKQLPQLQKAVLPHFEEIRQTRNEFAWRRSDLERAFQMAMQRESNFRFLVLVDALDEYQGEEVRLAEFLTALSETYPHKLHICVSSRTSAELKDQLRRYPNICMEEETAQDIQHYVVIQFQNMLSGNESFKRLADSVIRAAEGVFIWVKLVCDELLRAWRRGEDPARLDQRLEGMPKELDAFYQRILDALDAEDREEARLMLSIVTSAIRPLRPIELRFALHHAVGLYNDFNNSSLAITRVLAVCGGLLELKLGINHSTVDCDEKELLHVYLTHRTVGTFLATRQGSFLDLDRNRCTVTGDYHLLRACINMLISLTESDLPSAWREAIRLSSSLGTTAVEFVPLSESPEFVFPKIPFLDYSMNQWVCHARQAEADTEEAQTILRHLSAFRFCLWRLLMMWSGYSFYHKELADGISTPITLLEYVLSINLELCAKDLLSLNPSDHPDVAVTDVNTNGGIFLFAVAYGGSFKLAQTLFDKGATISRSLPYAWRALVRAIHLEHPVLAQLFLQHGADPNERVFYNKDCIASPLQVAVDSAQPEMLKILADWGVDLNATVGLYFGSGTALQAAVEYGDLELLKALLDAGADVNFVVPDCIHGTVLAAALFRWHCQPHGSSPAMIELLLQRGADPNFKSAWTKQPLIWDEIKRDDIMTVSKLLEHGADANAVGPQRHGPLYWVLAVHSTSSLSNAGAIGQILLQHGAILSPQDLVKLASAGVLPQIFTSPFNHKQAFEEFLKLAKGDTLEPVLQRLFVSYVRGRRARLDD</sequence>
<dbReference type="PROSITE" id="PS50297">
    <property type="entry name" value="ANK_REP_REGION"/>
    <property type="match status" value="1"/>
</dbReference>
<comment type="similarity">
    <text evidence="1">Belongs to the putative lipase ROG1 family.</text>
</comment>
<dbReference type="InterPro" id="IPR002110">
    <property type="entry name" value="Ankyrin_rpt"/>
</dbReference>
<evidence type="ECO:0000259" key="5">
    <source>
        <dbReference type="Pfam" id="PF05057"/>
    </source>
</evidence>
<evidence type="ECO:0000256" key="2">
    <source>
        <dbReference type="ARBA" id="ARBA00022737"/>
    </source>
</evidence>
<keyword evidence="2" id="KW-0677">Repeat</keyword>
<keyword evidence="8" id="KW-1185">Reference proteome</keyword>
<dbReference type="AlphaFoldDB" id="R7YNK0"/>
<dbReference type="Proteomes" id="UP000016924">
    <property type="component" value="Unassembled WGS sequence"/>
</dbReference>
<dbReference type="EMBL" id="JH767563">
    <property type="protein sequence ID" value="EON63472.1"/>
    <property type="molecule type" value="Genomic_DNA"/>
</dbReference>
<dbReference type="InterPro" id="IPR007751">
    <property type="entry name" value="DUF676_lipase-like"/>
</dbReference>
<feature type="repeat" description="ANK" evidence="3">
    <location>
        <begin position="1031"/>
        <end position="1059"/>
    </location>
</feature>
<reference evidence="8" key="1">
    <citation type="submission" date="2012-06" db="EMBL/GenBank/DDBJ databases">
        <title>The genome sequence of Coniosporium apollinis CBS 100218.</title>
        <authorList>
            <consortium name="The Broad Institute Genome Sequencing Platform"/>
            <person name="Cuomo C."/>
            <person name="Gorbushina A."/>
            <person name="Noack S."/>
            <person name="Walker B."/>
            <person name="Young S.K."/>
            <person name="Zeng Q."/>
            <person name="Gargeya S."/>
            <person name="Fitzgerald M."/>
            <person name="Haas B."/>
            <person name="Abouelleil A."/>
            <person name="Alvarado L."/>
            <person name="Arachchi H.M."/>
            <person name="Berlin A.M."/>
            <person name="Chapman S.B."/>
            <person name="Goldberg J."/>
            <person name="Griggs A."/>
            <person name="Gujja S."/>
            <person name="Hansen M."/>
            <person name="Howarth C."/>
            <person name="Imamovic A."/>
            <person name="Larimer J."/>
            <person name="McCowan C."/>
            <person name="Montmayeur A."/>
            <person name="Murphy C."/>
            <person name="Neiman D."/>
            <person name="Pearson M."/>
            <person name="Priest M."/>
            <person name="Roberts A."/>
            <person name="Saif S."/>
            <person name="Shea T."/>
            <person name="Sisk P."/>
            <person name="Sykes S."/>
            <person name="Wortman J."/>
            <person name="Nusbaum C."/>
            <person name="Birren B."/>
        </authorList>
    </citation>
    <scope>NUCLEOTIDE SEQUENCE [LARGE SCALE GENOMIC DNA]</scope>
    <source>
        <strain evidence="8">CBS 100218</strain>
    </source>
</reference>
<dbReference type="SUPFAM" id="SSF52540">
    <property type="entry name" value="P-loop containing nucleoside triphosphate hydrolases"/>
    <property type="match status" value="1"/>
</dbReference>
<dbReference type="InterPro" id="IPR027417">
    <property type="entry name" value="P-loop_NTPase"/>
</dbReference>
<dbReference type="Gene3D" id="3.40.50.300">
    <property type="entry name" value="P-loop containing nucleotide triphosphate hydrolases"/>
    <property type="match status" value="1"/>
</dbReference>
<dbReference type="STRING" id="1168221.R7YNK0"/>
<dbReference type="Gene3D" id="1.25.40.20">
    <property type="entry name" value="Ankyrin repeat-containing domain"/>
    <property type="match status" value="1"/>
</dbReference>
<dbReference type="SMART" id="SM00248">
    <property type="entry name" value="ANK"/>
    <property type="match status" value="6"/>
</dbReference>
<name>R7YNK0_CONA1</name>
<feature type="compositionally biased region" description="Basic residues" evidence="4">
    <location>
        <begin position="1"/>
        <end position="13"/>
    </location>
</feature>
<dbReference type="InterPro" id="IPR036770">
    <property type="entry name" value="Ankyrin_rpt-contain_sf"/>
</dbReference>
<dbReference type="SUPFAM" id="SSF48403">
    <property type="entry name" value="Ankyrin repeat"/>
    <property type="match status" value="1"/>
</dbReference>
<dbReference type="RefSeq" id="XP_007778789.1">
    <property type="nucleotide sequence ID" value="XM_007780599.1"/>
</dbReference>
<dbReference type="InterPro" id="IPR029058">
    <property type="entry name" value="AB_hydrolase_fold"/>
</dbReference>
<dbReference type="GeneID" id="19900011"/>
<evidence type="ECO:0000256" key="4">
    <source>
        <dbReference type="SAM" id="MobiDB-lite"/>
    </source>
</evidence>
<dbReference type="OrthoDB" id="443402at2759"/>